<dbReference type="SUPFAM" id="SSF54211">
    <property type="entry name" value="Ribosomal protein S5 domain 2-like"/>
    <property type="match status" value="1"/>
</dbReference>
<accession>D7G8E9</accession>
<dbReference type="OrthoDB" id="198619at2759"/>
<dbReference type="Proteomes" id="UP000002630">
    <property type="component" value="Linkage Group LG17"/>
</dbReference>
<dbReference type="CDD" id="cd03713">
    <property type="entry name" value="EFG_mtEFG_C"/>
    <property type="match status" value="1"/>
</dbReference>
<dbReference type="GO" id="GO:0003924">
    <property type="term" value="F:GTPase activity"/>
    <property type="evidence" value="ECO:0007669"/>
    <property type="project" value="InterPro"/>
</dbReference>
<dbReference type="STRING" id="2880.D7G8E9"/>
<organism evidence="9 10">
    <name type="scientific">Ectocarpus siliculosus</name>
    <name type="common">Brown alga</name>
    <name type="synonym">Conferva siliculosa</name>
    <dbReference type="NCBI Taxonomy" id="2880"/>
    <lineage>
        <taxon>Eukaryota</taxon>
        <taxon>Sar</taxon>
        <taxon>Stramenopiles</taxon>
        <taxon>Ochrophyta</taxon>
        <taxon>PX clade</taxon>
        <taxon>Phaeophyceae</taxon>
        <taxon>Ectocarpales</taxon>
        <taxon>Ectocarpaceae</taxon>
        <taxon>Ectocarpus</taxon>
    </lineage>
</organism>
<dbReference type="Gene3D" id="3.30.230.10">
    <property type="match status" value="1"/>
</dbReference>
<keyword evidence="5" id="KW-0496">Mitochondrion</keyword>
<evidence type="ECO:0000256" key="7">
    <source>
        <dbReference type="SAM" id="MobiDB-lite"/>
    </source>
</evidence>
<dbReference type="EMBL" id="FN649127">
    <property type="protein sequence ID" value="CBJ27994.1"/>
    <property type="molecule type" value="Genomic_DNA"/>
</dbReference>
<dbReference type="SUPFAM" id="SSF54980">
    <property type="entry name" value="EF-G C-terminal domain-like"/>
    <property type="match status" value="2"/>
</dbReference>
<dbReference type="PROSITE" id="PS51722">
    <property type="entry name" value="G_TR_2"/>
    <property type="match status" value="1"/>
</dbReference>
<evidence type="ECO:0000256" key="3">
    <source>
        <dbReference type="ARBA" id="ARBA00022768"/>
    </source>
</evidence>
<dbReference type="SUPFAM" id="SSF50447">
    <property type="entry name" value="Translation proteins"/>
    <property type="match status" value="1"/>
</dbReference>
<dbReference type="InterPro" id="IPR000640">
    <property type="entry name" value="EFG_V-like"/>
</dbReference>
<dbReference type="Gene3D" id="3.40.50.300">
    <property type="entry name" value="P-loop containing nucleotide triphosphate hydrolases"/>
    <property type="match status" value="1"/>
</dbReference>
<dbReference type="GO" id="GO:0003746">
    <property type="term" value="F:translation elongation factor activity"/>
    <property type="evidence" value="ECO:0007669"/>
    <property type="project" value="UniProtKB-KW"/>
</dbReference>
<dbReference type="eggNOG" id="KOG0464">
    <property type="taxonomic scope" value="Eukaryota"/>
</dbReference>
<name>D7G8E9_ECTSI</name>
<dbReference type="Pfam" id="PF14492">
    <property type="entry name" value="EFG_III"/>
    <property type="match status" value="1"/>
</dbReference>
<dbReference type="Gene3D" id="2.40.30.10">
    <property type="entry name" value="Translation factors"/>
    <property type="match status" value="1"/>
</dbReference>
<dbReference type="GO" id="GO:0032543">
    <property type="term" value="P:mitochondrial translation"/>
    <property type="evidence" value="ECO:0007669"/>
    <property type="project" value="TreeGrafter"/>
</dbReference>
<dbReference type="InterPro" id="IPR009022">
    <property type="entry name" value="EFG_III"/>
</dbReference>
<dbReference type="Gene3D" id="3.30.70.870">
    <property type="entry name" value="Elongation Factor G (Translational Gtpase), domain 3"/>
    <property type="match status" value="1"/>
</dbReference>
<dbReference type="InterPro" id="IPR005225">
    <property type="entry name" value="Small_GTP-bd"/>
</dbReference>
<evidence type="ECO:0000313" key="9">
    <source>
        <dbReference type="EMBL" id="CBJ27994.1"/>
    </source>
</evidence>
<keyword evidence="6" id="KW-0342">GTP-binding</keyword>
<dbReference type="AlphaFoldDB" id="D7G8E9"/>
<dbReference type="GO" id="GO:0005759">
    <property type="term" value="C:mitochondrial matrix"/>
    <property type="evidence" value="ECO:0007669"/>
    <property type="project" value="UniProtKB-ARBA"/>
</dbReference>
<gene>
    <name evidence="9" type="primary">Mef2</name>
    <name evidence="9" type="ORF">Esi_0089_0016</name>
</gene>
<dbReference type="InterPro" id="IPR005517">
    <property type="entry name" value="Transl_elong_EFG/EF2_IV"/>
</dbReference>
<dbReference type="GO" id="GO:0009507">
    <property type="term" value="C:chloroplast"/>
    <property type="evidence" value="ECO:0007669"/>
    <property type="project" value="UniProtKB-SubCell"/>
</dbReference>
<dbReference type="FunFam" id="3.30.70.870:FF:000001">
    <property type="entry name" value="Elongation factor G"/>
    <property type="match status" value="1"/>
</dbReference>
<dbReference type="Pfam" id="PF00679">
    <property type="entry name" value="EFG_C"/>
    <property type="match status" value="1"/>
</dbReference>
<dbReference type="SMART" id="SM00889">
    <property type="entry name" value="EFG_IV"/>
    <property type="match status" value="1"/>
</dbReference>
<dbReference type="CDD" id="cd01886">
    <property type="entry name" value="EF-G"/>
    <property type="match status" value="1"/>
</dbReference>
<evidence type="ECO:0000313" key="10">
    <source>
        <dbReference type="Proteomes" id="UP000002630"/>
    </source>
</evidence>
<dbReference type="InterPro" id="IPR027417">
    <property type="entry name" value="P-loop_NTPase"/>
</dbReference>
<keyword evidence="10" id="KW-1185">Reference proteome</keyword>
<dbReference type="SUPFAM" id="SSF52540">
    <property type="entry name" value="P-loop containing nucleoside triphosphate hydrolases"/>
    <property type="match status" value="1"/>
</dbReference>
<dbReference type="InterPro" id="IPR031157">
    <property type="entry name" value="G_TR_CS"/>
</dbReference>
<dbReference type="InterPro" id="IPR035647">
    <property type="entry name" value="EFG_III/V"/>
</dbReference>
<dbReference type="Gene3D" id="3.30.70.240">
    <property type="match status" value="1"/>
</dbReference>
<evidence type="ECO:0000256" key="1">
    <source>
        <dbReference type="ARBA" id="ARBA00004229"/>
    </source>
</evidence>
<dbReference type="FunFam" id="3.40.50.300:FF:000514">
    <property type="entry name" value="Ribosome-releasing factor 2, mitochondrial"/>
    <property type="match status" value="1"/>
</dbReference>
<dbReference type="NCBIfam" id="TIGR00231">
    <property type="entry name" value="small_GTP"/>
    <property type="match status" value="1"/>
</dbReference>
<proteinExistence type="predicted"/>
<dbReference type="PANTHER" id="PTHR43261">
    <property type="entry name" value="TRANSLATION ELONGATION FACTOR G-RELATED"/>
    <property type="match status" value="1"/>
</dbReference>
<dbReference type="PRINTS" id="PR00315">
    <property type="entry name" value="ELONGATNFCT"/>
</dbReference>
<dbReference type="PROSITE" id="PS00301">
    <property type="entry name" value="G_TR_1"/>
    <property type="match status" value="1"/>
</dbReference>
<feature type="domain" description="Tr-type G" evidence="8">
    <location>
        <begin position="76"/>
        <end position="381"/>
    </location>
</feature>
<dbReference type="Pfam" id="PF03764">
    <property type="entry name" value="EFG_IV"/>
    <property type="match status" value="1"/>
</dbReference>
<dbReference type="InterPro" id="IPR035649">
    <property type="entry name" value="EFG_V"/>
</dbReference>
<protein>
    <submittedName>
        <fullName evidence="9">Mef2, mitochondrial translation elongation factor EF-G</fullName>
    </submittedName>
</protein>
<evidence type="ECO:0000256" key="2">
    <source>
        <dbReference type="ARBA" id="ARBA00022741"/>
    </source>
</evidence>
<dbReference type="OMA" id="RTHKMGE"/>
<dbReference type="InterPro" id="IPR000795">
    <property type="entry name" value="T_Tr_GTP-bd_dom"/>
</dbReference>
<evidence type="ECO:0000256" key="5">
    <source>
        <dbReference type="ARBA" id="ARBA00023128"/>
    </source>
</evidence>
<evidence type="ECO:0000256" key="4">
    <source>
        <dbReference type="ARBA" id="ARBA00022917"/>
    </source>
</evidence>
<dbReference type="EMBL" id="FN649742">
    <property type="protein sequence ID" value="CBJ27994.1"/>
    <property type="molecule type" value="Genomic_DNA"/>
</dbReference>
<dbReference type="CDD" id="cd16262">
    <property type="entry name" value="EFG_III"/>
    <property type="match status" value="1"/>
</dbReference>
<keyword evidence="4" id="KW-0648">Protein biosynthesis</keyword>
<evidence type="ECO:0000256" key="6">
    <source>
        <dbReference type="ARBA" id="ARBA00023134"/>
    </source>
</evidence>
<feature type="region of interest" description="Disordered" evidence="7">
    <location>
        <begin position="377"/>
        <end position="422"/>
    </location>
</feature>
<comment type="subcellular location">
    <subcellularLocation>
        <location evidence="1">Plastid</location>
        <location evidence="1">Chloroplast</location>
    </subcellularLocation>
</comment>
<dbReference type="InterPro" id="IPR009000">
    <property type="entry name" value="Transl_B-barrel_sf"/>
</dbReference>
<reference evidence="9 10" key="1">
    <citation type="journal article" date="2010" name="Nature">
        <title>The Ectocarpus genome and the independent evolution of multicellularity in brown algae.</title>
        <authorList>
            <person name="Cock J.M."/>
            <person name="Sterck L."/>
            <person name="Rouze P."/>
            <person name="Scornet D."/>
            <person name="Allen A.E."/>
            <person name="Amoutzias G."/>
            <person name="Anthouard V."/>
            <person name="Artiguenave F."/>
            <person name="Aury J.M."/>
            <person name="Badger J.H."/>
            <person name="Beszteri B."/>
            <person name="Billiau K."/>
            <person name="Bonnet E."/>
            <person name="Bothwell J.H."/>
            <person name="Bowler C."/>
            <person name="Boyen C."/>
            <person name="Brownlee C."/>
            <person name="Carrano C.J."/>
            <person name="Charrier B."/>
            <person name="Cho G.Y."/>
            <person name="Coelho S.M."/>
            <person name="Collen J."/>
            <person name="Corre E."/>
            <person name="Da Silva C."/>
            <person name="Delage L."/>
            <person name="Delaroque N."/>
            <person name="Dittami S.M."/>
            <person name="Doulbeau S."/>
            <person name="Elias M."/>
            <person name="Farnham G."/>
            <person name="Gachon C.M."/>
            <person name="Gschloessl B."/>
            <person name="Heesch S."/>
            <person name="Jabbari K."/>
            <person name="Jubin C."/>
            <person name="Kawai H."/>
            <person name="Kimura K."/>
            <person name="Kloareg B."/>
            <person name="Kupper F.C."/>
            <person name="Lang D."/>
            <person name="Le Bail A."/>
            <person name="Leblanc C."/>
            <person name="Lerouge P."/>
            <person name="Lohr M."/>
            <person name="Lopez P.J."/>
            <person name="Martens C."/>
            <person name="Maumus F."/>
            <person name="Michel G."/>
            <person name="Miranda-Saavedra D."/>
            <person name="Morales J."/>
            <person name="Moreau H."/>
            <person name="Motomura T."/>
            <person name="Nagasato C."/>
            <person name="Napoli C.A."/>
            <person name="Nelson D.R."/>
            <person name="Nyvall-Collen P."/>
            <person name="Peters A.F."/>
            <person name="Pommier C."/>
            <person name="Potin P."/>
            <person name="Poulain J."/>
            <person name="Quesneville H."/>
            <person name="Read B."/>
            <person name="Rensing S.A."/>
            <person name="Ritter A."/>
            <person name="Rousvoal S."/>
            <person name="Samanta M."/>
            <person name="Samson G."/>
            <person name="Schroeder D.C."/>
            <person name="Segurens B."/>
            <person name="Strittmatter M."/>
            <person name="Tonon T."/>
            <person name="Tregear J.W."/>
            <person name="Valentin K."/>
            <person name="von Dassow P."/>
            <person name="Yamagishi T."/>
            <person name="Van de Peer Y."/>
            <person name="Wincker P."/>
        </authorList>
    </citation>
    <scope>NUCLEOTIDE SEQUENCE [LARGE SCALE GENOMIC DNA]</scope>
    <source>
        <strain evidence="10">Ec32 / CCAP1310/4</strain>
    </source>
</reference>
<dbReference type="InterPro" id="IPR014721">
    <property type="entry name" value="Ribsml_uS5_D2-typ_fold_subgr"/>
</dbReference>
<evidence type="ECO:0000259" key="8">
    <source>
        <dbReference type="PROSITE" id="PS51722"/>
    </source>
</evidence>
<keyword evidence="2" id="KW-0547">Nucleotide-binding</keyword>
<dbReference type="GO" id="GO:0032790">
    <property type="term" value="P:ribosome disassembly"/>
    <property type="evidence" value="ECO:0007669"/>
    <property type="project" value="TreeGrafter"/>
</dbReference>
<dbReference type="InterPro" id="IPR020568">
    <property type="entry name" value="Ribosomal_Su5_D2-typ_SF"/>
</dbReference>
<dbReference type="SMART" id="SM00838">
    <property type="entry name" value="EFG_C"/>
    <property type="match status" value="1"/>
</dbReference>
<dbReference type="PANTHER" id="PTHR43261:SF1">
    <property type="entry name" value="RIBOSOME-RELEASING FACTOR 2, MITOCHONDRIAL"/>
    <property type="match status" value="1"/>
</dbReference>
<sequence>MSLLLNLGRNGMLQRRAGPLLFTPRAKAVPTPAAAAAAIARGASSSRASAASTSREAEGAPGTAAAVQSSVEEEVRRIRNIGIIAHIDAGKTTTTERILYLTGKITRQGSVDSGDTVTDFMPQERERGITIQSAAVTVEWGGGRINVIDTPGHVDFGLEVERCARVLDGAVLVLDGVAGVQAQTETVWRTAQKHEIPAIAFVNKLDRQGADFKHVLGTLERRLGVLPLPLQIPVGTGTDFVGMVDLVTMTAILYQAGADGLGKMRASARDSVTFVTLPLDHANDIFPGTVKRANAARQELLWALADADEAFAELVLERDQRGGGGSDDANDDLYSLPEILSAVRRVCLSRAAVPVLCGSSLRGIGVEPLLDSVSTFLPSPLDRPRPTGVVREPASRSGGGGKKRRREGAGVRAAGGAGAAGTEEGGAVFEVDPLQDDLVAFVFKAKVSMYNSTRGAEERPLQVLRVEADDLRMVDSVSSGDVAVAVGLPHAATGDTFVGLRGGLRGLQLDGVAVPPPVFSLAVEAESSSQQASFEAALAHMVREDPSLVVEVDEESGQTVLKGIGELHLEVACDRLRREFGVQVQTGQAYVAYREGILEETEIDEDYERTFGGKTIAAGLTIRVTPTDDLSSAPEVQVSPEVEAGLVKDEMDALLGGLNDALRRGPAGGYPMTGLTLRVLAARKFGDRATTPGAVRFAAASAVARAAREAGGGLLEPMMEAEVSVPEAHVGAVLQDLTANRRAEVRSVDGPELVAAAAAAAAGRGDGGGGGRGVGVRHEVRVRVPLRELLGYATTLRSLSAGEASFTMELGGYARMDEDAQRAALDGGW</sequence>
<dbReference type="InterPro" id="IPR041095">
    <property type="entry name" value="EFG_II"/>
</dbReference>
<dbReference type="GO" id="GO:0005525">
    <property type="term" value="F:GTP binding"/>
    <property type="evidence" value="ECO:0007669"/>
    <property type="project" value="UniProtKB-KW"/>
</dbReference>
<keyword evidence="3 9" id="KW-0251">Elongation factor</keyword>
<dbReference type="InParanoid" id="D7G8E9"/>
<feature type="region of interest" description="Disordered" evidence="7">
    <location>
        <begin position="49"/>
        <end position="68"/>
    </location>
</feature>
<dbReference type="Pfam" id="PF00009">
    <property type="entry name" value="GTP_EFTU"/>
    <property type="match status" value="1"/>
</dbReference>